<feature type="compositionally biased region" description="Basic residues" evidence="5">
    <location>
        <begin position="343"/>
        <end position="356"/>
    </location>
</feature>
<evidence type="ECO:0000259" key="7">
    <source>
        <dbReference type="PROSITE" id="PS51900"/>
    </source>
</evidence>
<evidence type="ECO:0000256" key="5">
    <source>
        <dbReference type="SAM" id="MobiDB-lite"/>
    </source>
</evidence>
<feature type="domain" description="Tyr recombinase" evidence="6">
    <location>
        <begin position="143"/>
        <end position="325"/>
    </location>
</feature>
<dbReference type="RefSeq" id="WP_341469061.1">
    <property type="nucleotide sequence ID" value="NZ_CP128399.1"/>
</dbReference>
<keyword evidence="3" id="KW-0233">DNA recombination</keyword>
<comment type="similarity">
    <text evidence="1">Belongs to the 'phage' integrase family.</text>
</comment>
<proteinExistence type="inferred from homology"/>
<sequence>MKKPCDSNKIPQEIDPFKTLIMVWLDYCRADALSDRTVLDYSNKVLKFWWWWHDYTRYADKLGSHPRDVTTIEARQFVTYLREPNSNRWGSACSNCSILSPASINSYGNTVKVFFSWLEIQGYIPQTPFNKTVKFYNRKKADRTIKTLDLESVSKILKFLTDENKLTTFAGLRDLATFTLLLDSGIRLGELLSIRVCDLDLKQQKCTVNGKTGKRVAIFSDACRKVLSDYIKHPHLKDLKPDSSLWVTVDLQPLTISGFHSLVRRIRAGTGVKFYAHMLRHTFASFLAQQGVSSWDLKELLGHSSITTTEIYVRNNIERLSIIYRPKSPITLITGGNDSPKVLTKKRKGRPPKGRN</sequence>
<dbReference type="InterPro" id="IPR013762">
    <property type="entry name" value="Integrase-like_cat_sf"/>
</dbReference>
<dbReference type="CDD" id="cd00397">
    <property type="entry name" value="DNA_BRE_C"/>
    <property type="match status" value="1"/>
</dbReference>
<evidence type="ECO:0000259" key="6">
    <source>
        <dbReference type="PROSITE" id="PS51898"/>
    </source>
</evidence>
<evidence type="ECO:0000313" key="10">
    <source>
        <dbReference type="Proteomes" id="UP000521676"/>
    </source>
</evidence>
<evidence type="ECO:0000313" key="11">
    <source>
        <dbReference type="Proteomes" id="UP001431572"/>
    </source>
</evidence>
<dbReference type="EMBL" id="JACATZ010000001">
    <property type="protein sequence ID" value="NWJ45289.1"/>
    <property type="molecule type" value="Genomic_DNA"/>
</dbReference>
<dbReference type="InterPro" id="IPR044068">
    <property type="entry name" value="CB"/>
</dbReference>
<dbReference type="PANTHER" id="PTHR30349:SF41">
    <property type="entry name" value="INTEGRASE_RECOMBINASE PROTEIN MJ0367-RELATED"/>
    <property type="match status" value="1"/>
</dbReference>
<dbReference type="InterPro" id="IPR002104">
    <property type="entry name" value="Integrase_catalytic"/>
</dbReference>
<dbReference type="InterPro" id="IPR050090">
    <property type="entry name" value="Tyrosine_recombinase_XerCD"/>
</dbReference>
<reference evidence="9" key="2">
    <citation type="journal article" date="2024" name="Nature">
        <title>Anoxygenic phototroph of the Chloroflexota uses a type I reaction centre.</title>
        <authorList>
            <person name="Tsuji J.M."/>
            <person name="Shaw N.A."/>
            <person name="Nagashima S."/>
            <person name="Venkiteswaran J.J."/>
            <person name="Schiff S.L."/>
            <person name="Watanabe T."/>
            <person name="Fukui M."/>
            <person name="Hanada S."/>
            <person name="Tank M."/>
            <person name="Neufeld J.D."/>
        </authorList>
    </citation>
    <scope>NUCLEOTIDE SEQUENCE</scope>
    <source>
        <strain evidence="9">L227-S17</strain>
    </source>
</reference>
<dbReference type="GO" id="GO:0003677">
    <property type="term" value="F:DNA binding"/>
    <property type="evidence" value="ECO:0007669"/>
    <property type="project" value="UniProtKB-UniRule"/>
</dbReference>
<feature type="region of interest" description="Disordered" evidence="5">
    <location>
        <begin position="335"/>
        <end position="356"/>
    </location>
</feature>
<dbReference type="Pfam" id="PF00589">
    <property type="entry name" value="Phage_integrase"/>
    <property type="match status" value="1"/>
</dbReference>
<dbReference type="InterPro" id="IPR010998">
    <property type="entry name" value="Integrase_recombinase_N"/>
</dbReference>
<evidence type="ECO:0000256" key="2">
    <source>
        <dbReference type="ARBA" id="ARBA00023125"/>
    </source>
</evidence>
<dbReference type="Gene3D" id="1.10.443.10">
    <property type="entry name" value="Intergrase catalytic core"/>
    <property type="match status" value="1"/>
</dbReference>
<dbReference type="Gene3D" id="1.10.150.130">
    <property type="match status" value="1"/>
</dbReference>
<dbReference type="PANTHER" id="PTHR30349">
    <property type="entry name" value="PHAGE INTEGRASE-RELATED"/>
    <property type="match status" value="1"/>
</dbReference>
<organism evidence="8 10">
    <name type="scientific">Candidatus Chlorohelix allophototropha</name>
    <dbReference type="NCBI Taxonomy" id="3003348"/>
    <lineage>
        <taxon>Bacteria</taxon>
        <taxon>Bacillati</taxon>
        <taxon>Chloroflexota</taxon>
        <taxon>Chloroflexia</taxon>
        <taxon>Candidatus Chloroheliales</taxon>
        <taxon>Candidatus Chloroheliaceae</taxon>
        <taxon>Candidatus Chlorohelix</taxon>
    </lineage>
</organism>
<dbReference type="AlphaFoldDB" id="A0A8T7M073"/>
<evidence type="ECO:0000256" key="1">
    <source>
        <dbReference type="ARBA" id="ARBA00008857"/>
    </source>
</evidence>
<gene>
    <name evidence="8" type="ORF">HXX08_05360</name>
    <name evidence="9" type="ORF">OZ401_000420</name>
</gene>
<dbReference type="PROSITE" id="PS51898">
    <property type="entry name" value="TYR_RECOMBINASE"/>
    <property type="match status" value="1"/>
</dbReference>
<dbReference type="GO" id="GO:0015074">
    <property type="term" value="P:DNA integration"/>
    <property type="evidence" value="ECO:0007669"/>
    <property type="project" value="InterPro"/>
</dbReference>
<dbReference type="GO" id="GO:0006310">
    <property type="term" value="P:DNA recombination"/>
    <property type="evidence" value="ECO:0007669"/>
    <property type="project" value="UniProtKB-KW"/>
</dbReference>
<evidence type="ECO:0000256" key="3">
    <source>
        <dbReference type="ARBA" id="ARBA00023172"/>
    </source>
</evidence>
<dbReference type="EMBL" id="CP128399">
    <property type="protein sequence ID" value="WJW67164.1"/>
    <property type="molecule type" value="Genomic_DNA"/>
</dbReference>
<keyword evidence="2 4" id="KW-0238">DNA-binding</keyword>
<accession>A0A8T7M073</accession>
<evidence type="ECO:0000313" key="8">
    <source>
        <dbReference type="EMBL" id="NWJ45289.1"/>
    </source>
</evidence>
<dbReference type="SUPFAM" id="SSF56349">
    <property type="entry name" value="DNA breaking-rejoining enzymes"/>
    <property type="match status" value="1"/>
</dbReference>
<dbReference type="PROSITE" id="PS51900">
    <property type="entry name" value="CB"/>
    <property type="match status" value="1"/>
</dbReference>
<dbReference type="Proteomes" id="UP000521676">
    <property type="component" value="Unassembled WGS sequence"/>
</dbReference>
<protein>
    <submittedName>
        <fullName evidence="8">Tyrosine-type recombinase/integrase</fullName>
    </submittedName>
</protein>
<dbReference type="InterPro" id="IPR011010">
    <property type="entry name" value="DNA_brk_join_enz"/>
</dbReference>
<feature type="domain" description="Core-binding (CB)" evidence="7">
    <location>
        <begin position="15"/>
        <end position="119"/>
    </location>
</feature>
<name>A0A8T7M073_9CHLR</name>
<keyword evidence="11" id="KW-1185">Reference proteome</keyword>
<evidence type="ECO:0000313" key="9">
    <source>
        <dbReference type="EMBL" id="WJW67164.1"/>
    </source>
</evidence>
<dbReference type="Proteomes" id="UP001431572">
    <property type="component" value="Chromosome 1"/>
</dbReference>
<reference evidence="8 10" key="1">
    <citation type="submission" date="2020-06" db="EMBL/GenBank/DDBJ databases">
        <title>Anoxygenic phototrophic Chloroflexota member uses a Type I reaction center.</title>
        <authorList>
            <person name="Tsuji J.M."/>
            <person name="Shaw N.A."/>
            <person name="Nagashima S."/>
            <person name="Venkiteswaran J."/>
            <person name="Schiff S.L."/>
            <person name="Hanada S."/>
            <person name="Tank M."/>
            <person name="Neufeld J.D."/>
        </authorList>
    </citation>
    <scope>NUCLEOTIDE SEQUENCE [LARGE SCALE GENOMIC DNA]</scope>
    <source>
        <strain evidence="8">L227-S17</strain>
    </source>
</reference>
<evidence type="ECO:0000256" key="4">
    <source>
        <dbReference type="PROSITE-ProRule" id="PRU01248"/>
    </source>
</evidence>